<dbReference type="GO" id="GO:0031146">
    <property type="term" value="P:SCF-dependent proteasomal ubiquitin-dependent protein catabolic process"/>
    <property type="evidence" value="ECO:0000318"/>
    <property type="project" value="GO_Central"/>
</dbReference>
<accession>A0A2C9U181</accession>
<dbReference type="InterPro" id="IPR056592">
    <property type="entry name" value="Beta-prop_At3g26010-like"/>
</dbReference>
<dbReference type="SUPFAM" id="SSF81383">
    <property type="entry name" value="F-box domain"/>
    <property type="match status" value="1"/>
</dbReference>
<dbReference type="AlphaFoldDB" id="A0A2C9U181"/>
<feature type="domain" description="F-box protein At3g26010-like beta-propeller" evidence="2">
    <location>
        <begin position="108"/>
        <end position="243"/>
    </location>
</feature>
<dbReference type="InterPro" id="IPR036047">
    <property type="entry name" value="F-box-like_dom_sf"/>
</dbReference>
<dbReference type="STRING" id="3983.A0A2C9U181"/>
<organism evidence="3">
    <name type="scientific">Manihot esculenta</name>
    <name type="common">Cassava</name>
    <name type="synonym">Jatropha manihot</name>
    <dbReference type="NCBI Taxonomy" id="3983"/>
    <lineage>
        <taxon>Eukaryota</taxon>
        <taxon>Viridiplantae</taxon>
        <taxon>Streptophyta</taxon>
        <taxon>Embryophyta</taxon>
        <taxon>Tracheophyta</taxon>
        <taxon>Spermatophyta</taxon>
        <taxon>Magnoliopsida</taxon>
        <taxon>eudicotyledons</taxon>
        <taxon>Gunneridae</taxon>
        <taxon>Pentapetalae</taxon>
        <taxon>rosids</taxon>
        <taxon>fabids</taxon>
        <taxon>Malpighiales</taxon>
        <taxon>Euphorbiaceae</taxon>
        <taxon>Crotonoideae</taxon>
        <taxon>Manihoteae</taxon>
        <taxon>Manihot</taxon>
    </lineage>
</organism>
<dbReference type="PANTHER" id="PTHR31672:SF13">
    <property type="entry name" value="F-BOX PROTEIN CPR30-LIKE"/>
    <property type="match status" value="1"/>
</dbReference>
<evidence type="ECO:0000259" key="2">
    <source>
        <dbReference type="Pfam" id="PF24750"/>
    </source>
</evidence>
<dbReference type="GO" id="GO:0006355">
    <property type="term" value="P:regulation of DNA-templated transcription"/>
    <property type="evidence" value="ECO:0000318"/>
    <property type="project" value="GO_Central"/>
</dbReference>
<feature type="domain" description="F-box" evidence="1">
    <location>
        <begin position="27"/>
        <end position="58"/>
    </location>
</feature>
<dbReference type="GO" id="GO:0000151">
    <property type="term" value="C:ubiquitin ligase complex"/>
    <property type="evidence" value="ECO:0000318"/>
    <property type="project" value="GO_Central"/>
</dbReference>
<protein>
    <submittedName>
        <fullName evidence="3">Uncharacterized protein</fullName>
    </submittedName>
</protein>
<evidence type="ECO:0000313" key="3">
    <source>
        <dbReference type="EMBL" id="OAY23457.1"/>
    </source>
</evidence>
<proteinExistence type="predicted"/>
<dbReference type="EMBL" id="CM004404">
    <property type="protein sequence ID" value="OAY23457.1"/>
    <property type="molecule type" value="Genomic_DNA"/>
</dbReference>
<dbReference type="GO" id="GO:0004842">
    <property type="term" value="F:ubiquitin-protein transferase activity"/>
    <property type="evidence" value="ECO:0000318"/>
    <property type="project" value="GO_Central"/>
</dbReference>
<dbReference type="InterPro" id="IPR001810">
    <property type="entry name" value="F-box_dom"/>
</dbReference>
<dbReference type="Pfam" id="PF24750">
    <property type="entry name" value="b-prop_At3g26010-like"/>
    <property type="match status" value="1"/>
</dbReference>
<name>A0A2C9U181_MANES</name>
<evidence type="ECO:0000259" key="1">
    <source>
        <dbReference type="Pfam" id="PF00646"/>
    </source>
</evidence>
<dbReference type="InterPro" id="IPR017451">
    <property type="entry name" value="F-box-assoc_interact_dom"/>
</dbReference>
<dbReference type="Pfam" id="PF00646">
    <property type="entry name" value="F-box"/>
    <property type="match status" value="1"/>
</dbReference>
<dbReference type="NCBIfam" id="TIGR01640">
    <property type="entry name" value="F_box_assoc_1"/>
    <property type="match status" value="1"/>
</dbReference>
<reference evidence="3" key="1">
    <citation type="submission" date="2016-02" db="EMBL/GenBank/DDBJ databases">
        <title>WGS assembly of Manihot esculenta.</title>
        <authorList>
            <person name="Bredeson J.V."/>
            <person name="Prochnik S.E."/>
            <person name="Lyons J.B."/>
            <person name="Schmutz J."/>
            <person name="Grimwood J."/>
            <person name="Vrebalov J."/>
            <person name="Bart R.S."/>
            <person name="Amuge T."/>
            <person name="Ferguson M.E."/>
            <person name="Green R."/>
            <person name="Putnam N."/>
            <person name="Stites J."/>
            <person name="Rounsley S."/>
            <person name="Rokhsar D.S."/>
        </authorList>
    </citation>
    <scope>NUCLEOTIDE SEQUENCE [LARGE SCALE GENOMIC DNA]</scope>
    <source>
        <tissue evidence="3">Leaf</tissue>
    </source>
</reference>
<dbReference type="InterPro" id="IPR050796">
    <property type="entry name" value="SCF_F-box_component"/>
</dbReference>
<sequence length="366" mass="41535">MDRGKKTCTSVESRNSNIHADLKDIIRENALRYLPAKSLHRFSCVCRGWKNYISTSSFAHIQSNYFHEISGFFRRSRSSLLPSFISLDPMAYGVPDPSLRFLPEPVDVRCSSNGLLCCQAQGTANGYKPYYICNPVNRRWKKLPKPDANHGSDPALVLVFEPALEKFVVDYRLICAFQSDTLKCKFGIYSSAEEYWRTSRDFILGNWKIIPDTGVFVNDRVYWRTRVNEKMVIAFDLTTEKSSLLFSNVHARCLGNVNGKLYSGFLRGPHFLAFDLYDAVEAFKQGGTYRTAKDLSTKELSSNDSEIIGPTEDSGRVLFIGGETLVIYVVATLISQNKTTDEIKQLKTEEDDGRRMIPYVNSLVEL</sequence>
<gene>
    <name evidence="3" type="ORF">MANES_18G080500</name>
</gene>
<dbReference type="PANTHER" id="PTHR31672">
    <property type="entry name" value="BNACNNG10540D PROTEIN"/>
    <property type="match status" value="1"/>
</dbReference>